<evidence type="ECO:0000256" key="4">
    <source>
        <dbReference type="ARBA" id="ARBA00023026"/>
    </source>
</evidence>
<dbReference type="InterPro" id="IPR003284">
    <property type="entry name" value="Sal_SpvB"/>
</dbReference>
<accession>A0ABT8B7C8</accession>
<keyword evidence="6" id="KW-1185">Reference proteome</keyword>
<keyword evidence="3" id="KW-0732">Signal</keyword>
<dbReference type="RefSeq" id="WP_290333153.1">
    <property type="nucleotide sequence ID" value="NZ_JAUFPU010000012.1"/>
</dbReference>
<comment type="caution">
    <text evidence="5">The sequence shown here is derived from an EMBL/GenBank/DDBJ whole genome shotgun (WGS) entry which is preliminary data.</text>
</comment>
<dbReference type="EMBL" id="JAUFPU010000012">
    <property type="protein sequence ID" value="MDN3577735.1"/>
    <property type="molecule type" value="Genomic_DNA"/>
</dbReference>
<gene>
    <name evidence="5" type="ORF">QWZ03_13230</name>
</gene>
<dbReference type="SUPFAM" id="SSF69318">
    <property type="entry name" value="Integrin alpha N-terminal domain"/>
    <property type="match status" value="2"/>
</dbReference>
<dbReference type="Gene3D" id="2.130.10.130">
    <property type="entry name" value="Integrin alpha, N-terminal"/>
    <property type="match status" value="2"/>
</dbReference>
<comment type="subcellular location">
    <subcellularLocation>
        <location evidence="1">Secreted</location>
    </subcellularLocation>
</comment>
<dbReference type="Pfam" id="PF03534">
    <property type="entry name" value="SpvB"/>
    <property type="match status" value="1"/>
</dbReference>
<dbReference type="InterPro" id="IPR013517">
    <property type="entry name" value="FG-GAP"/>
</dbReference>
<keyword evidence="2" id="KW-0964">Secreted</keyword>
<protein>
    <submittedName>
        <fullName evidence="5">SpvB/TcaC N-terminal domain-containing protein</fullName>
    </submittedName>
</protein>
<evidence type="ECO:0000256" key="1">
    <source>
        <dbReference type="ARBA" id="ARBA00004613"/>
    </source>
</evidence>
<dbReference type="Pfam" id="PF13517">
    <property type="entry name" value="FG-GAP_3"/>
    <property type="match status" value="1"/>
</dbReference>
<reference evidence="5" key="1">
    <citation type="journal article" date="2014" name="Int. J. Syst. Evol. Microbiol.">
        <title>Complete genome of a new Firmicutes species belonging to the dominant human colonic microbiota ('Ruminococcus bicirculans') reveals two chromosomes and a selective capacity to utilize plant glucans.</title>
        <authorList>
            <consortium name="NISC Comparative Sequencing Program"/>
            <person name="Wegmann U."/>
            <person name="Louis P."/>
            <person name="Goesmann A."/>
            <person name="Henrissat B."/>
            <person name="Duncan S.H."/>
            <person name="Flint H.J."/>
        </authorList>
    </citation>
    <scope>NUCLEOTIDE SEQUENCE</scope>
    <source>
        <strain evidence="5">CECT 7703</strain>
    </source>
</reference>
<feature type="non-terminal residue" evidence="5">
    <location>
        <position position="1103"/>
    </location>
</feature>
<dbReference type="InterPro" id="IPR028994">
    <property type="entry name" value="Integrin_alpha_N"/>
</dbReference>
<dbReference type="Proteomes" id="UP001180081">
    <property type="component" value="Unassembled WGS sequence"/>
</dbReference>
<organism evidence="5 6">
    <name type="scientific">Chitinimonas viridis</name>
    <dbReference type="NCBI Taxonomy" id="664880"/>
    <lineage>
        <taxon>Bacteria</taxon>
        <taxon>Pseudomonadati</taxon>
        <taxon>Pseudomonadota</taxon>
        <taxon>Betaproteobacteria</taxon>
        <taxon>Neisseriales</taxon>
        <taxon>Chitinibacteraceae</taxon>
        <taxon>Chitinimonas</taxon>
    </lineage>
</organism>
<reference evidence="5" key="2">
    <citation type="submission" date="2023-06" db="EMBL/GenBank/DDBJ databases">
        <authorList>
            <person name="Lucena T."/>
            <person name="Sun Q."/>
        </authorList>
    </citation>
    <scope>NUCLEOTIDE SEQUENCE</scope>
    <source>
        <strain evidence="5">CECT 7703</strain>
    </source>
</reference>
<keyword evidence="4" id="KW-0843">Virulence</keyword>
<proteinExistence type="predicted"/>
<evidence type="ECO:0000313" key="6">
    <source>
        <dbReference type="Proteomes" id="UP001180081"/>
    </source>
</evidence>
<name>A0ABT8B7C8_9NEIS</name>
<evidence type="ECO:0000256" key="2">
    <source>
        <dbReference type="ARBA" id="ARBA00022525"/>
    </source>
</evidence>
<evidence type="ECO:0000256" key="3">
    <source>
        <dbReference type="ARBA" id="ARBA00022729"/>
    </source>
</evidence>
<evidence type="ECO:0000313" key="5">
    <source>
        <dbReference type="EMBL" id="MDN3577735.1"/>
    </source>
</evidence>
<sequence>MTTTTAVGTSSTPGPVITVVSRGGALELSDNIAAGVGDAVAGLVALPDAGSLPGELGVSNGAATYSLPIAVPPGTNGTSPGLGLVYNSQAANGLAGVGWSLSGLSSIQRCNKLLAKDGVADAVRFTNTDRLCLDGQRLVLVTAGSNPASDTDYWRDDAEYRLELETFSRITRSRQGGKLGFKVENKSGQVLYYGDTENSSLKSTVVADANLVFGWALRRSEDYSGNMIDYDYLDDTGSGKTGEHVPSSVRWGGNQVNGTAHYARVDFKYGTSDRPDAEVAYLAGSNRDRRKRLERIQTFTDITSSTSTPVLDYRFDYTLSPSSGRSLLRAVQACDGSDASRCLPKTEFGWDAPALAEQNWMVSLGTWNGPVIPRELDYDGHFKRYMLDMSKIRPGDFNGDGRQDIVTGEGFYLSTGTGFTHVPPANSTKFDSYFSVTADLNGDGLLEIITPKNYENGPTHQWEICFPQAKALPYQCQTWTGPLFHAAQGSAGTVFGQDVDGDGRDELVIKSTIDHPEANVCRYAGQGVQFSCTSRPYDIPRVRGWITDEENHMHGGLELIHDEHSGDVDGDGIRDIGLLAWTSQDVWDGTRERVLIRAWLGIYDGIGGDTPFQYNIFHGSPINLYPTPIGAGPWATLAGDLNGDGYSDTAFGFDNEPIDKDSSNVGRDLLRICYSTGKALDCVTHDAVGDKAFLQHPNAMGDFDGDGHTEMLFGPFANPRVGYGLEAGQSRQFSWKLCRVSYAGAPVCQNWEMPVGNLPDNGDYKQVAGDFLGTGRQQIALYVPGTGWQLFGFPTSEIAGYDRLISVTNGRGGKAEIAYTAGVDDSIYQAQATDINGQVIAQTYPLLNQADAGLVVKRLRQDIGQGSYRETTYRYAGAAVNQQGLGHVGYARIDATDSHTQAIHTTWQRQDWPYVGALGAEQVQIGATKLSETRYTFDKLDIRHANGALSVFPYVKQSTQTRRDLDGSPLGTTLTDNQYTDGWGNLTQSDVKVSHGGIDYYTQTRNTYRNINTTAVWRAGLLSTSSVSKADTSRTVNQTAITRNVAYSYDALGRLDTETVEPGDPAYQLITTHNRRSNPYGLVELKQQSWRNPATGLNETRTV</sequence>